<dbReference type="Proteomes" id="UP000821865">
    <property type="component" value="Chromosome 7"/>
</dbReference>
<evidence type="ECO:0000313" key="1">
    <source>
        <dbReference type="EMBL" id="KAH7941898.1"/>
    </source>
</evidence>
<name>A0ACB8CGV2_DERSI</name>
<evidence type="ECO:0000313" key="2">
    <source>
        <dbReference type="Proteomes" id="UP000821865"/>
    </source>
</evidence>
<keyword evidence="2" id="KW-1185">Reference proteome</keyword>
<proteinExistence type="predicted"/>
<organism evidence="1 2">
    <name type="scientific">Dermacentor silvarum</name>
    <name type="common">Tick</name>
    <dbReference type="NCBI Taxonomy" id="543639"/>
    <lineage>
        <taxon>Eukaryota</taxon>
        <taxon>Metazoa</taxon>
        <taxon>Ecdysozoa</taxon>
        <taxon>Arthropoda</taxon>
        <taxon>Chelicerata</taxon>
        <taxon>Arachnida</taxon>
        <taxon>Acari</taxon>
        <taxon>Parasitiformes</taxon>
        <taxon>Ixodida</taxon>
        <taxon>Ixodoidea</taxon>
        <taxon>Ixodidae</taxon>
        <taxon>Rhipicephalinae</taxon>
        <taxon>Dermacentor</taxon>
    </lineage>
</organism>
<reference evidence="1" key="1">
    <citation type="submission" date="2020-05" db="EMBL/GenBank/DDBJ databases">
        <title>Large-scale comparative analyses of tick genomes elucidate their genetic diversity and vector capacities.</title>
        <authorList>
            <person name="Jia N."/>
            <person name="Wang J."/>
            <person name="Shi W."/>
            <person name="Du L."/>
            <person name="Sun Y."/>
            <person name="Zhan W."/>
            <person name="Jiang J."/>
            <person name="Wang Q."/>
            <person name="Zhang B."/>
            <person name="Ji P."/>
            <person name="Sakyi L.B."/>
            <person name="Cui X."/>
            <person name="Yuan T."/>
            <person name="Jiang B."/>
            <person name="Yang W."/>
            <person name="Lam T.T.-Y."/>
            <person name="Chang Q."/>
            <person name="Ding S."/>
            <person name="Wang X."/>
            <person name="Zhu J."/>
            <person name="Ruan X."/>
            <person name="Zhao L."/>
            <person name="Wei J."/>
            <person name="Que T."/>
            <person name="Du C."/>
            <person name="Cheng J."/>
            <person name="Dai P."/>
            <person name="Han X."/>
            <person name="Huang E."/>
            <person name="Gao Y."/>
            <person name="Liu J."/>
            <person name="Shao H."/>
            <person name="Ye R."/>
            <person name="Li L."/>
            <person name="Wei W."/>
            <person name="Wang X."/>
            <person name="Wang C."/>
            <person name="Yang T."/>
            <person name="Huo Q."/>
            <person name="Li W."/>
            <person name="Guo W."/>
            <person name="Chen H."/>
            <person name="Zhou L."/>
            <person name="Ni X."/>
            <person name="Tian J."/>
            <person name="Zhou Y."/>
            <person name="Sheng Y."/>
            <person name="Liu T."/>
            <person name="Pan Y."/>
            <person name="Xia L."/>
            <person name="Li J."/>
            <person name="Zhao F."/>
            <person name="Cao W."/>
        </authorList>
    </citation>
    <scope>NUCLEOTIDE SEQUENCE</scope>
    <source>
        <strain evidence="1">Dsil-2018</strain>
    </source>
</reference>
<comment type="caution">
    <text evidence="1">The sequence shown here is derived from an EMBL/GenBank/DDBJ whole genome shotgun (WGS) entry which is preliminary data.</text>
</comment>
<protein>
    <submittedName>
        <fullName evidence="1">Uncharacterized protein</fullName>
    </submittedName>
</protein>
<gene>
    <name evidence="1" type="ORF">HPB49_018388</name>
</gene>
<accession>A0ACB8CGV2</accession>
<dbReference type="EMBL" id="CM023476">
    <property type="protein sequence ID" value="KAH7941898.1"/>
    <property type="molecule type" value="Genomic_DNA"/>
</dbReference>
<sequence>MAYEVKGQDMSPDDLTADAGWTIVAPRPSVIKTALSQPDLANLQRKGGNTNATVSTARNSVIKASRMPALPQDDIKIVIRIRGGINIAKVGQLTVTKAICMAACIEPNERSEDTICPNLKQNIMVVSTPSEANAANTSGSATFP</sequence>